<protein>
    <submittedName>
        <fullName evidence="1">Uncharacterized protein</fullName>
    </submittedName>
</protein>
<accession>A0A0F9Q415</accession>
<name>A0A0F9Q415_9ZZZZ</name>
<evidence type="ECO:0000313" key="1">
    <source>
        <dbReference type="EMBL" id="KKN08011.1"/>
    </source>
</evidence>
<reference evidence="1" key="1">
    <citation type="journal article" date="2015" name="Nature">
        <title>Complex archaea that bridge the gap between prokaryotes and eukaryotes.</title>
        <authorList>
            <person name="Spang A."/>
            <person name="Saw J.H."/>
            <person name="Jorgensen S.L."/>
            <person name="Zaremba-Niedzwiedzka K."/>
            <person name="Martijn J."/>
            <person name="Lind A.E."/>
            <person name="van Eijk R."/>
            <person name="Schleper C."/>
            <person name="Guy L."/>
            <person name="Ettema T.J."/>
        </authorList>
    </citation>
    <scope>NUCLEOTIDE SEQUENCE</scope>
</reference>
<organism evidence="1">
    <name type="scientific">marine sediment metagenome</name>
    <dbReference type="NCBI Taxonomy" id="412755"/>
    <lineage>
        <taxon>unclassified sequences</taxon>
        <taxon>metagenomes</taxon>
        <taxon>ecological metagenomes</taxon>
    </lineage>
</organism>
<sequence>MPSERLARLEEKVETTQDMVKDIHTQLCGSPGTDGLVTRVSKLESKQAFHSKLSWAGFAAILSITIAFFKSKM</sequence>
<gene>
    <name evidence="1" type="ORF">LCGC14_1061040</name>
</gene>
<proteinExistence type="predicted"/>
<dbReference type="AlphaFoldDB" id="A0A0F9Q415"/>
<dbReference type="EMBL" id="LAZR01004503">
    <property type="protein sequence ID" value="KKN08011.1"/>
    <property type="molecule type" value="Genomic_DNA"/>
</dbReference>
<comment type="caution">
    <text evidence="1">The sequence shown here is derived from an EMBL/GenBank/DDBJ whole genome shotgun (WGS) entry which is preliminary data.</text>
</comment>